<comment type="cofactor">
    <cofactor evidence="6">
        <name>thiamine diphosphate</name>
        <dbReference type="ChEBI" id="CHEBI:58937"/>
    </cofactor>
    <text evidence="6">Binds 1 thiamine pyrophosphate per subunit.</text>
</comment>
<keyword evidence="11" id="KW-1185">Reference proteome</keyword>
<reference evidence="10" key="1">
    <citation type="submission" date="2020-10" db="EMBL/GenBank/DDBJ databases">
        <authorList>
            <person name="Castelo-Branco R."/>
            <person name="Eusebio N."/>
            <person name="Adriana R."/>
            <person name="Vieira A."/>
            <person name="Brugerolle De Fraissinette N."/>
            <person name="Rezende De Castro R."/>
            <person name="Schneider M.P."/>
            <person name="Vasconcelos V."/>
            <person name="Leao P.N."/>
        </authorList>
    </citation>
    <scope>NUCLEOTIDE SEQUENCE</scope>
    <source>
        <strain evidence="10">LEGE 11480</strain>
    </source>
</reference>
<feature type="domain" description="Menaquinone biosynthesis protein MenD middle" evidence="9">
    <location>
        <begin position="215"/>
        <end position="341"/>
    </location>
</feature>
<evidence type="ECO:0000259" key="7">
    <source>
        <dbReference type="Pfam" id="PF02775"/>
    </source>
</evidence>
<feature type="domain" description="Thiamine pyrophosphate enzyme TPP-binding" evidence="7">
    <location>
        <begin position="473"/>
        <end position="578"/>
    </location>
</feature>
<dbReference type="CDD" id="cd07037">
    <property type="entry name" value="TPP_PYR_MenD"/>
    <property type="match status" value="1"/>
</dbReference>
<evidence type="ECO:0000256" key="5">
    <source>
        <dbReference type="ARBA" id="ARBA00023211"/>
    </source>
</evidence>
<dbReference type="NCBIfam" id="TIGR00173">
    <property type="entry name" value="menD"/>
    <property type="match status" value="1"/>
</dbReference>
<dbReference type="InterPro" id="IPR029061">
    <property type="entry name" value="THDP-binding"/>
</dbReference>
<name>A0A928Z2D7_9CYAN</name>
<dbReference type="GO" id="GO:0000287">
    <property type="term" value="F:magnesium ion binding"/>
    <property type="evidence" value="ECO:0007669"/>
    <property type="project" value="UniProtKB-UniRule"/>
</dbReference>
<dbReference type="CDD" id="cd02009">
    <property type="entry name" value="TPP_SHCHC_synthase"/>
    <property type="match status" value="1"/>
</dbReference>
<evidence type="ECO:0000256" key="4">
    <source>
        <dbReference type="ARBA" id="ARBA00023052"/>
    </source>
</evidence>
<dbReference type="GO" id="GO:0030976">
    <property type="term" value="F:thiamine pyrophosphate binding"/>
    <property type="evidence" value="ECO:0007669"/>
    <property type="project" value="UniProtKB-UniRule"/>
</dbReference>
<comment type="catalytic activity">
    <reaction evidence="6">
        <text>isochorismate + 2-oxoglutarate + H(+) = 5-enolpyruvoyl-6-hydroxy-2-succinyl-cyclohex-3-ene-1-carboxylate + CO2</text>
        <dbReference type="Rhea" id="RHEA:25593"/>
        <dbReference type="ChEBI" id="CHEBI:15378"/>
        <dbReference type="ChEBI" id="CHEBI:16526"/>
        <dbReference type="ChEBI" id="CHEBI:16810"/>
        <dbReference type="ChEBI" id="CHEBI:29780"/>
        <dbReference type="ChEBI" id="CHEBI:58818"/>
        <dbReference type="EC" id="2.2.1.9"/>
    </reaction>
</comment>
<dbReference type="Pfam" id="PF02776">
    <property type="entry name" value="TPP_enzyme_N"/>
    <property type="match status" value="1"/>
</dbReference>
<dbReference type="EMBL" id="JADEXQ010000016">
    <property type="protein sequence ID" value="MBE9029434.1"/>
    <property type="molecule type" value="Genomic_DNA"/>
</dbReference>
<comment type="pathway">
    <text evidence="6">Quinol/quinone metabolism; 1,4-dihydroxy-2-naphthoate biosynthesis; 1,4-dihydroxy-2-naphthoate from chorismate: step 2/7.</text>
</comment>
<dbReference type="GO" id="GO:0070204">
    <property type="term" value="F:2-succinyl-5-enolpyruvyl-6-hydroxy-3-cyclohexene-1-carboxylic-acid synthase activity"/>
    <property type="evidence" value="ECO:0007669"/>
    <property type="project" value="UniProtKB-UniRule"/>
</dbReference>
<keyword evidence="1 6" id="KW-0808">Transferase</keyword>
<dbReference type="HAMAP" id="MF_01659">
    <property type="entry name" value="MenD"/>
    <property type="match status" value="1"/>
</dbReference>
<comment type="caution">
    <text evidence="10">The sequence shown here is derived from an EMBL/GenBank/DDBJ whole genome shotgun (WGS) entry which is preliminary data.</text>
</comment>
<dbReference type="GO" id="GO:0030145">
    <property type="term" value="F:manganese ion binding"/>
    <property type="evidence" value="ECO:0007669"/>
    <property type="project" value="UniProtKB-UniRule"/>
</dbReference>
<dbReference type="Pfam" id="PF16582">
    <property type="entry name" value="TPP_enzyme_M_2"/>
    <property type="match status" value="1"/>
</dbReference>
<feature type="domain" description="Thiamine pyrophosphate enzyme N-terminal TPP-binding" evidence="8">
    <location>
        <begin position="12"/>
        <end position="125"/>
    </location>
</feature>
<dbReference type="InterPro" id="IPR011766">
    <property type="entry name" value="TPP_enzyme_TPP-bd"/>
</dbReference>
<dbReference type="SUPFAM" id="SSF52518">
    <property type="entry name" value="Thiamin diphosphate-binding fold (THDP-binding)"/>
    <property type="match status" value="2"/>
</dbReference>
<dbReference type="InterPro" id="IPR032264">
    <property type="entry name" value="MenD_middle"/>
</dbReference>
<dbReference type="GO" id="GO:0009234">
    <property type="term" value="P:menaquinone biosynthetic process"/>
    <property type="evidence" value="ECO:0007669"/>
    <property type="project" value="InterPro"/>
</dbReference>
<keyword evidence="3 6" id="KW-0460">Magnesium</keyword>
<dbReference type="InterPro" id="IPR012001">
    <property type="entry name" value="Thiamin_PyroP_enz_TPP-bd_dom"/>
</dbReference>
<comment type="subunit">
    <text evidence="6">Homodimer.</text>
</comment>
<dbReference type="PANTHER" id="PTHR42916">
    <property type="entry name" value="2-SUCCINYL-5-ENOLPYRUVYL-6-HYDROXY-3-CYCLOHEXENE-1-CARBOXYLATE SYNTHASE"/>
    <property type="match status" value="1"/>
</dbReference>
<sequence>MLDFRNLNTLWASVLVETLYRCGLETAIICPGSRSAPLTVAFAQHPAVEAIPVLDERSASFFALGIAQRTHKPVVLVCTSGTAGANFYPAVIEAKESRVPLIVLTADRPPELRDCNAGQAIDQQKLFGDFPNYYAELAIPETDLLDYLRQKVAQAFQQAIAPVAGAVHLNIPLRDPLAPVIAEDIQASSKSFPEDFFQHLSIQSPAIDQSFPIPSEWHDRKGIIIAGVAAPKHPELYCTAIAQLSQTLGYSVLAEGLSPVRNFASFQPHLITTYDSILRNHDRAAKLAPEIVIRIGAMPISKILRSWLTQVNPEIWIIDETPRSIDPIHGRTQQIYATIEDLKVPLMKGDLGGSPTTEPINQTGATQNPTSIAPDLIPPNSFRGAVPTQGGEASYYLNLWQTAESKLRTHIDQIFTATTNILESKVAWLLPQVLPPNTPIFIANSMPVRDVEYFWPGNDRHIQPFFNRGANGIDGTLSTALGVAHQGKPTVLLTGDLALLHDTNGFLMRKYLRGSLTIVVINNNGGGIFGMLPIAQFEPPFEEFFSTPQNVDFADLCKTYGINHCVINDWETFCHQLEALPKQDIQVLEVRCDRTVDVTWRKQFQENVAAGV</sequence>
<protein>
    <recommendedName>
        <fullName evidence="6">2-succinyl-5-enolpyruvyl-6-hydroxy-3-cyclohexene-1-carboxylate synthase</fullName>
        <shortName evidence="6">SEPHCHC synthase</shortName>
        <ecNumber evidence="6">2.2.1.9</ecNumber>
    </recommendedName>
</protein>
<dbReference type="Gene3D" id="3.40.50.1220">
    <property type="entry name" value="TPP-binding domain"/>
    <property type="match status" value="1"/>
</dbReference>
<dbReference type="PIRSF" id="PIRSF004983">
    <property type="entry name" value="MenD"/>
    <property type="match status" value="1"/>
</dbReference>
<evidence type="ECO:0000256" key="3">
    <source>
        <dbReference type="ARBA" id="ARBA00022842"/>
    </source>
</evidence>
<evidence type="ECO:0000259" key="8">
    <source>
        <dbReference type="Pfam" id="PF02776"/>
    </source>
</evidence>
<dbReference type="InterPro" id="IPR004433">
    <property type="entry name" value="MenaQ_synth_MenD"/>
</dbReference>
<keyword evidence="2 6" id="KW-0479">Metal-binding</keyword>
<dbReference type="Pfam" id="PF02775">
    <property type="entry name" value="TPP_enzyme_C"/>
    <property type="match status" value="1"/>
</dbReference>
<organism evidence="10 11">
    <name type="scientific">Romeriopsis navalis LEGE 11480</name>
    <dbReference type="NCBI Taxonomy" id="2777977"/>
    <lineage>
        <taxon>Bacteria</taxon>
        <taxon>Bacillati</taxon>
        <taxon>Cyanobacteriota</taxon>
        <taxon>Cyanophyceae</taxon>
        <taxon>Leptolyngbyales</taxon>
        <taxon>Leptolyngbyaceae</taxon>
        <taxon>Romeriopsis</taxon>
        <taxon>Romeriopsis navalis</taxon>
    </lineage>
</organism>
<keyword evidence="5 6" id="KW-0464">Manganese</keyword>
<dbReference type="EC" id="2.2.1.9" evidence="6"/>
<comment type="cofactor">
    <cofactor evidence="6">
        <name>Mg(2+)</name>
        <dbReference type="ChEBI" id="CHEBI:18420"/>
    </cofactor>
    <cofactor evidence="6">
        <name>Mn(2+)</name>
        <dbReference type="ChEBI" id="CHEBI:29035"/>
    </cofactor>
</comment>
<evidence type="ECO:0000259" key="9">
    <source>
        <dbReference type="Pfam" id="PF16582"/>
    </source>
</evidence>
<evidence type="ECO:0000256" key="6">
    <source>
        <dbReference type="HAMAP-Rule" id="MF_01659"/>
    </source>
</evidence>
<comment type="function">
    <text evidence="6">Catalyzes the thiamine diphosphate-dependent decarboxylation of 2-oxoglutarate and the subsequent addition of the resulting succinic semialdehyde-thiamine pyrophosphate anion to isochorismate to yield 2-succinyl-5-enolpyruvyl-6-hydroxy-3-cyclohexene-1-carboxylate (SEPHCHC).</text>
</comment>
<evidence type="ECO:0000313" key="10">
    <source>
        <dbReference type="EMBL" id="MBE9029434.1"/>
    </source>
</evidence>
<evidence type="ECO:0000313" key="11">
    <source>
        <dbReference type="Proteomes" id="UP000625316"/>
    </source>
</evidence>
<evidence type="ECO:0000256" key="2">
    <source>
        <dbReference type="ARBA" id="ARBA00022723"/>
    </source>
</evidence>
<gene>
    <name evidence="6 10" type="primary">menD</name>
    <name evidence="10" type="ORF">IQ266_06610</name>
</gene>
<dbReference type="PANTHER" id="PTHR42916:SF1">
    <property type="entry name" value="PROTEIN PHYLLO, CHLOROPLASTIC"/>
    <property type="match status" value="1"/>
</dbReference>
<dbReference type="Proteomes" id="UP000625316">
    <property type="component" value="Unassembled WGS sequence"/>
</dbReference>
<dbReference type="AlphaFoldDB" id="A0A928Z2D7"/>
<accession>A0A928Z2D7</accession>
<comment type="similarity">
    <text evidence="6">Belongs to the TPP enzyme family. MenD subfamily.</text>
</comment>
<dbReference type="Gene3D" id="3.40.50.970">
    <property type="match status" value="2"/>
</dbReference>
<proteinExistence type="inferred from homology"/>
<comment type="pathway">
    <text evidence="6">Cofactor biosynthesis; phylloquinone biosynthesis.</text>
</comment>
<keyword evidence="4 6" id="KW-0786">Thiamine pyrophosphate</keyword>
<dbReference type="GO" id="GO:0042372">
    <property type="term" value="P:phylloquinone biosynthetic process"/>
    <property type="evidence" value="ECO:0007669"/>
    <property type="project" value="UniProtKB-UniRule"/>
</dbReference>
<dbReference type="RefSeq" id="WP_264324253.1">
    <property type="nucleotide sequence ID" value="NZ_JADEXQ010000016.1"/>
</dbReference>
<evidence type="ECO:0000256" key="1">
    <source>
        <dbReference type="ARBA" id="ARBA00022679"/>
    </source>
</evidence>